<dbReference type="InterPro" id="IPR036291">
    <property type="entry name" value="NAD(P)-bd_dom_sf"/>
</dbReference>
<dbReference type="EMBL" id="PKMF04000152">
    <property type="protein sequence ID" value="KAK7846659.1"/>
    <property type="molecule type" value="Genomic_DNA"/>
</dbReference>
<comment type="caution">
    <text evidence="1">The sequence shown here is derived from an EMBL/GenBank/DDBJ whole genome shotgun (WGS) entry which is preliminary data.</text>
</comment>
<dbReference type="Gramene" id="rna-CFP56_18223">
    <property type="protein sequence ID" value="cds-POE85875.1"/>
    <property type="gene ID" value="gene-CFP56_18223"/>
</dbReference>
<dbReference type="Proteomes" id="UP000237347">
    <property type="component" value="Unassembled WGS sequence"/>
</dbReference>
<sequence>MCILVDVRDVANAHIQAFEIPAASGRYCMVAKVIHYFEVFKILHKLYPTFNLLEKCEDDKPLLPAYKISQDKAKSLGISFVHLEVSLRDTMESFKDYGFLTI</sequence>
<evidence type="ECO:0000313" key="2">
    <source>
        <dbReference type="Proteomes" id="UP000237347"/>
    </source>
</evidence>
<evidence type="ECO:0000313" key="1">
    <source>
        <dbReference type="EMBL" id="KAK7846659.1"/>
    </source>
</evidence>
<accession>A0AAW0L744</accession>
<dbReference type="AlphaFoldDB" id="A0AAW0L744"/>
<protein>
    <submittedName>
        <fullName evidence="1">Cinnamoyl-coa reductase 1</fullName>
    </submittedName>
</protein>
<dbReference type="SUPFAM" id="SSF51735">
    <property type="entry name" value="NAD(P)-binding Rossmann-fold domains"/>
    <property type="match status" value="1"/>
</dbReference>
<proteinExistence type="predicted"/>
<organism evidence="1 2">
    <name type="scientific">Quercus suber</name>
    <name type="common">Cork oak</name>
    <dbReference type="NCBI Taxonomy" id="58331"/>
    <lineage>
        <taxon>Eukaryota</taxon>
        <taxon>Viridiplantae</taxon>
        <taxon>Streptophyta</taxon>
        <taxon>Embryophyta</taxon>
        <taxon>Tracheophyta</taxon>
        <taxon>Spermatophyta</taxon>
        <taxon>Magnoliopsida</taxon>
        <taxon>eudicotyledons</taxon>
        <taxon>Gunneridae</taxon>
        <taxon>Pentapetalae</taxon>
        <taxon>rosids</taxon>
        <taxon>fabids</taxon>
        <taxon>Fagales</taxon>
        <taxon>Fagaceae</taxon>
        <taxon>Quercus</taxon>
    </lineage>
</organism>
<name>A0AAW0L744_QUESU</name>
<reference evidence="1 2" key="1">
    <citation type="journal article" date="2018" name="Sci. Data">
        <title>The draft genome sequence of cork oak.</title>
        <authorList>
            <person name="Ramos A.M."/>
            <person name="Usie A."/>
            <person name="Barbosa P."/>
            <person name="Barros P.M."/>
            <person name="Capote T."/>
            <person name="Chaves I."/>
            <person name="Simoes F."/>
            <person name="Abreu I."/>
            <person name="Carrasquinho I."/>
            <person name="Faro C."/>
            <person name="Guimaraes J.B."/>
            <person name="Mendonca D."/>
            <person name="Nobrega F."/>
            <person name="Rodrigues L."/>
            <person name="Saibo N.J.M."/>
            <person name="Varela M.C."/>
            <person name="Egas C."/>
            <person name="Matos J."/>
            <person name="Miguel C.M."/>
            <person name="Oliveira M.M."/>
            <person name="Ricardo C.P."/>
            <person name="Goncalves S."/>
        </authorList>
    </citation>
    <scope>NUCLEOTIDE SEQUENCE [LARGE SCALE GENOMIC DNA]</scope>
    <source>
        <strain evidence="2">cv. HL8</strain>
    </source>
</reference>
<dbReference type="Gene3D" id="3.40.50.720">
    <property type="entry name" value="NAD(P)-binding Rossmann-like Domain"/>
    <property type="match status" value="1"/>
</dbReference>
<gene>
    <name evidence="1" type="primary">CCR1_5</name>
    <name evidence="1" type="ORF">CFP56_007625</name>
</gene>
<keyword evidence="2" id="KW-1185">Reference proteome</keyword>